<dbReference type="PANTHER" id="PTHR44758:SF1">
    <property type="entry name" value="NAD(P) TRANSHYDROGENASE SUBUNIT BETA"/>
    <property type="match status" value="1"/>
</dbReference>
<keyword evidence="18" id="KW-0732">Signal</keyword>
<keyword evidence="6 16" id="KW-1003">Cell membrane</keyword>
<feature type="transmembrane region" description="Helical" evidence="17">
    <location>
        <begin position="150"/>
        <end position="171"/>
    </location>
</feature>
<dbReference type="GO" id="GO:0005886">
    <property type="term" value="C:plasma membrane"/>
    <property type="evidence" value="ECO:0007669"/>
    <property type="project" value="UniProtKB-SubCell"/>
</dbReference>
<feature type="transmembrane region" description="Helical" evidence="17">
    <location>
        <begin position="83"/>
        <end position="102"/>
    </location>
</feature>
<evidence type="ECO:0000256" key="9">
    <source>
        <dbReference type="ARBA" id="ARBA00022857"/>
    </source>
</evidence>
<keyword evidence="10 16" id="KW-1278">Translocase</keyword>
<dbReference type="FunFam" id="3.40.50.1220:FF:000002">
    <property type="entry name" value="NAD(P) transhydrogenase subunit beta"/>
    <property type="match status" value="1"/>
</dbReference>
<dbReference type="Proteomes" id="UP000185192">
    <property type="component" value="Unassembled WGS sequence"/>
</dbReference>
<dbReference type="GO" id="GO:0050661">
    <property type="term" value="F:NADP binding"/>
    <property type="evidence" value="ECO:0007669"/>
    <property type="project" value="InterPro"/>
</dbReference>
<dbReference type="PANTHER" id="PTHR44758">
    <property type="entry name" value="NAD(P) TRANSHYDROGENASE SUBUNIT BETA"/>
    <property type="match status" value="1"/>
</dbReference>
<gene>
    <name evidence="20" type="ORF">SAMN02745824_0180</name>
</gene>
<name>A0A1N6CM69_9SPHN</name>
<evidence type="ECO:0000256" key="12">
    <source>
        <dbReference type="ARBA" id="ARBA00023027"/>
    </source>
</evidence>
<evidence type="ECO:0000256" key="10">
    <source>
        <dbReference type="ARBA" id="ARBA00022967"/>
    </source>
</evidence>
<dbReference type="InterPro" id="IPR034300">
    <property type="entry name" value="PNTB-like"/>
</dbReference>
<feature type="chain" id="PRO_5012545817" description="NAD(P) transhydrogenase subunit beta" evidence="18">
    <location>
        <begin position="20"/>
        <end position="487"/>
    </location>
</feature>
<dbReference type="GO" id="GO:0008750">
    <property type="term" value="F:proton-translocating NAD(P)+ transhydrogenase activity"/>
    <property type="evidence" value="ECO:0007669"/>
    <property type="project" value="UniProtKB-EC"/>
</dbReference>
<feature type="transmembrane region" description="Helical" evidence="17">
    <location>
        <begin position="59"/>
        <end position="77"/>
    </location>
</feature>
<evidence type="ECO:0000313" key="21">
    <source>
        <dbReference type="Proteomes" id="UP000185192"/>
    </source>
</evidence>
<dbReference type="Gene3D" id="3.40.50.1220">
    <property type="entry name" value="TPP-binding domain"/>
    <property type="match status" value="1"/>
</dbReference>
<evidence type="ECO:0000256" key="16">
    <source>
        <dbReference type="PIRNR" id="PIRNR000204"/>
    </source>
</evidence>
<keyword evidence="21" id="KW-1185">Reference proteome</keyword>
<evidence type="ECO:0000256" key="8">
    <source>
        <dbReference type="ARBA" id="ARBA00022692"/>
    </source>
</evidence>
<feature type="domain" description="NADP transhydrogenase beta-like" evidence="19">
    <location>
        <begin position="30"/>
        <end position="485"/>
    </location>
</feature>
<reference evidence="21" key="1">
    <citation type="submission" date="2016-11" db="EMBL/GenBank/DDBJ databases">
        <authorList>
            <person name="Varghese N."/>
            <person name="Submissions S."/>
        </authorList>
    </citation>
    <scope>NUCLEOTIDE SEQUENCE [LARGE SCALE GENOMIC DNA]</scope>
    <source>
        <strain evidence="21">DSM 22363</strain>
    </source>
</reference>
<evidence type="ECO:0000256" key="5">
    <source>
        <dbReference type="ARBA" id="ARBA00014581"/>
    </source>
</evidence>
<accession>A0A1N6CM69</accession>
<dbReference type="PIRSF" id="PIRSF000204">
    <property type="entry name" value="PNTB"/>
    <property type="match status" value="1"/>
</dbReference>
<comment type="function">
    <text evidence="1 16">The transhydrogenation between NADH and NADP is coupled to respiration and ATP hydrolysis and functions as a proton pump across the membrane.</text>
</comment>
<protein>
    <recommendedName>
        <fullName evidence="5 16">NAD(P) transhydrogenase subunit beta</fullName>
        <ecNumber evidence="4 16">7.1.1.1</ecNumber>
    </recommendedName>
    <alternativeName>
        <fullName evidence="16">Nicotinamide nucleotide transhydrogenase subunit beta</fullName>
    </alternativeName>
</protein>
<organism evidence="20 21">
    <name type="scientific">Parasphingorhabdus marina DSM 22363</name>
    <dbReference type="NCBI Taxonomy" id="1123272"/>
    <lineage>
        <taxon>Bacteria</taxon>
        <taxon>Pseudomonadati</taxon>
        <taxon>Pseudomonadota</taxon>
        <taxon>Alphaproteobacteria</taxon>
        <taxon>Sphingomonadales</taxon>
        <taxon>Sphingomonadaceae</taxon>
        <taxon>Parasphingorhabdus</taxon>
    </lineage>
</organism>
<comment type="catalytic activity">
    <reaction evidence="14 16">
        <text>NAD(+) + NADPH + H(+)(in) = NADH + NADP(+) + H(+)(out)</text>
        <dbReference type="Rhea" id="RHEA:47992"/>
        <dbReference type="ChEBI" id="CHEBI:15378"/>
        <dbReference type="ChEBI" id="CHEBI:57540"/>
        <dbReference type="ChEBI" id="CHEBI:57783"/>
        <dbReference type="ChEBI" id="CHEBI:57945"/>
        <dbReference type="ChEBI" id="CHEBI:58349"/>
        <dbReference type="EC" id="7.1.1.1"/>
    </reaction>
</comment>
<keyword evidence="13 16" id="KW-0472">Membrane</keyword>
<evidence type="ECO:0000256" key="17">
    <source>
        <dbReference type="SAM" id="Phobius"/>
    </source>
</evidence>
<keyword evidence="11 17" id="KW-1133">Transmembrane helix</keyword>
<evidence type="ECO:0000256" key="15">
    <source>
        <dbReference type="ARBA" id="ARBA00066047"/>
    </source>
</evidence>
<dbReference type="EC" id="7.1.1.1" evidence="4 16"/>
<comment type="subunit">
    <text evidence="15">Complex of an alpha and a beta chain; in Rhodospirillum, the alpha chain seems to be made of two subunits.</text>
</comment>
<keyword evidence="9 16" id="KW-0521">NADP</keyword>
<sequence>MRALAGGAAALFFATPAMAASGEAVNPWVAVAYLVAGVLFILALRGLSSPETSRAGNRYGMVGMLIAVVTTLLTHDYATLPEIAVAMAIGGSIGFVIARRIPMTDMPQLVAGFHSLVGMAAVLVAAAAYLNPGAFGILGADGDILKVSRVEMGLGIAIGAITFSGSVIAFLKLNGNMSGAPILLPLRHVINLGTLAAILGLTAYFTIDQSPWVFWTITALAFAIGFLLIIPIGGADMPVVVSMLNSYSGWAAAAMGFTLGNTAMIITGALVGSSGAILSYIMCKAMNRSFISVIAGGFGADSGPAEGAEKIDRPWKRGSAEDAAYMMKQAEKVIIIPGYGMAVAQAQHALREMADMLKEEGVDVKYAIHPVAGRMPGHMNVLLAEANVPYDEVFELEDINSEFAQADVAFVIGANDVVNPAAKTDKGSPIYGMPVFDVDKAKQIFFIKRSMGGVGYAGVDNEVFYMDQTMMLLSDAKKMCEDIVKAF</sequence>
<feature type="transmembrane region" description="Helical" evidence="17">
    <location>
        <begin position="212"/>
        <end position="232"/>
    </location>
</feature>
<feature type="transmembrane region" description="Helical" evidence="17">
    <location>
        <begin position="29"/>
        <end position="47"/>
    </location>
</feature>
<proteinExistence type="inferred from homology"/>
<dbReference type="SUPFAM" id="SSF52467">
    <property type="entry name" value="DHS-like NAD/FAD-binding domain"/>
    <property type="match status" value="1"/>
</dbReference>
<dbReference type="STRING" id="1123272.SAMN02745824_0180"/>
<keyword evidence="7 16" id="KW-0997">Cell inner membrane</keyword>
<evidence type="ECO:0000256" key="4">
    <source>
        <dbReference type="ARBA" id="ARBA00012943"/>
    </source>
</evidence>
<comment type="subcellular location">
    <subcellularLocation>
        <location evidence="2">Cell inner membrane</location>
        <topology evidence="2">Multi-pass membrane protein</topology>
    </subcellularLocation>
</comment>
<evidence type="ECO:0000256" key="18">
    <source>
        <dbReference type="SAM" id="SignalP"/>
    </source>
</evidence>
<feature type="transmembrane region" description="Helical" evidence="17">
    <location>
        <begin position="109"/>
        <end position="130"/>
    </location>
</feature>
<evidence type="ECO:0000256" key="13">
    <source>
        <dbReference type="ARBA" id="ARBA00023136"/>
    </source>
</evidence>
<feature type="signal peptide" evidence="18">
    <location>
        <begin position="1"/>
        <end position="19"/>
    </location>
</feature>
<dbReference type="EMBL" id="FSQW01000001">
    <property type="protein sequence ID" value="SIN59651.1"/>
    <property type="molecule type" value="Genomic_DNA"/>
</dbReference>
<evidence type="ECO:0000256" key="14">
    <source>
        <dbReference type="ARBA" id="ARBA00048202"/>
    </source>
</evidence>
<keyword evidence="12 16" id="KW-0520">NAD</keyword>
<dbReference type="Pfam" id="PF02233">
    <property type="entry name" value="PNTB"/>
    <property type="match status" value="1"/>
</dbReference>
<dbReference type="AlphaFoldDB" id="A0A1N6CM69"/>
<evidence type="ECO:0000256" key="3">
    <source>
        <dbReference type="ARBA" id="ARBA00007919"/>
    </source>
</evidence>
<evidence type="ECO:0000256" key="6">
    <source>
        <dbReference type="ARBA" id="ARBA00022475"/>
    </source>
</evidence>
<evidence type="ECO:0000256" key="7">
    <source>
        <dbReference type="ARBA" id="ARBA00022519"/>
    </source>
</evidence>
<evidence type="ECO:0000256" key="1">
    <source>
        <dbReference type="ARBA" id="ARBA00003943"/>
    </source>
</evidence>
<evidence type="ECO:0000256" key="11">
    <source>
        <dbReference type="ARBA" id="ARBA00022989"/>
    </source>
</evidence>
<dbReference type="InterPro" id="IPR012136">
    <property type="entry name" value="NADH_DH_b"/>
</dbReference>
<feature type="transmembrane region" description="Helical" evidence="17">
    <location>
        <begin position="183"/>
        <end position="206"/>
    </location>
</feature>
<evidence type="ECO:0000256" key="2">
    <source>
        <dbReference type="ARBA" id="ARBA00004429"/>
    </source>
</evidence>
<evidence type="ECO:0000259" key="19">
    <source>
        <dbReference type="Pfam" id="PF02233"/>
    </source>
</evidence>
<dbReference type="InterPro" id="IPR029035">
    <property type="entry name" value="DHS-like_NAD/FAD-binding_dom"/>
</dbReference>
<comment type="similarity">
    <text evidence="3 16">Belongs to the PNT beta subunit family.</text>
</comment>
<keyword evidence="8 17" id="KW-0812">Transmembrane</keyword>
<evidence type="ECO:0000313" key="20">
    <source>
        <dbReference type="EMBL" id="SIN59651.1"/>
    </source>
</evidence>